<sequence length="411" mass="45341">MTQPDSPNAPTRRAVLQSALAAGALLAHPLAALAAAPPGFDQWRDSFRARALAKGISEATWTRVMGRIEPDMTVFKQMRNQPEFNEQIWQYINRRVSDWRIIAGKEALKKNEALFARIEQEYGVERGTLLALWGVESAFGDPLVQQNHMRPVFPSLAALAWNEPRRKAYWETELINALRIVDRGWSTPEEMRGSWAGAMGHTQWMPEVWLNVGIDYDHDGRVSPFGKPDDALGSTARYLVNRGKYHRGEHWGYEVRAPGGAAGGNRSYAAWASAGVSRADGQPFPQPNASAQLWIPVPGGPAFLLGPNFYSVRSYNPSMNYALAICHLGDRILGAPPFLQPFPGSERALTLAEVQEMQVRLTKAGFDTGGTDGRVGNDTMQAIKDYQVKMGLLPADGYGGLKVLARLRQGS</sequence>
<reference evidence="4 5" key="1">
    <citation type="submission" date="2016-11" db="EMBL/GenBank/DDBJ databases">
        <authorList>
            <person name="Jaros S."/>
            <person name="Januszkiewicz K."/>
            <person name="Wedrychowicz H."/>
        </authorList>
    </citation>
    <scope>NUCLEOTIDE SEQUENCE [LARGE SCALE GENOMIC DNA]</scope>
    <source>
        <strain evidence="4 5">GAS242</strain>
    </source>
</reference>
<feature type="chain" id="PRO_5013359380" evidence="1">
    <location>
        <begin position="35"/>
        <end position="411"/>
    </location>
</feature>
<dbReference type="SUPFAM" id="SSF53955">
    <property type="entry name" value="Lysozyme-like"/>
    <property type="match status" value="1"/>
</dbReference>
<dbReference type="OrthoDB" id="9808544at2"/>
<proteinExistence type="predicted"/>
<dbReference type="InterPro" id="IPR043426">
    <property type="entry name" value="MltB-like"/>
</dbReference>
<keyword evidence="1" id="KW-0732">Signal</keyword>
<evidence type="ECO:0000259" key="2">
    <source>
        <dbReference type="Pfam" id="PF01471"/>
    </source>
</evidence>
<dbReference type="EMBL" id="LT670818">
    <property type="protein sequence ID" value="SHH19501.1"/>
    <property type="molecule type" value="Genomic_DNA"/>
</dbReference>
<dbReference type="InterPro" id="IPR011970">
    <property type="entry name" value="MltB_2"/>
</dbReference>
<dbReference type="FunFam" id="1.10.8.350:FF:000001">
    <property type="entry name" value="Lytic murein transglycosylase B"/>
    <property type="match status" value="1"/>
</dbReference>
<dbReference type="InterPro" id="IPR036366">
    <property type="entry name" value="PGBDSf"/>
</dbReference>
<feature type="signal peptide" evidence="1">
    <location>
        <begin position="1"/>
        <end position="34"/>
    </location>
</feature>
<dbReference type="InterPro" id="IPR023346">
    <property type="entry name" value="Lysozyme-like_dom_sf"/>
</dbReference>
<dbReference type="PROSITE" id="PS51318">
    <property type="entry name" value="TAT"/>
    <property type="match status" value="1"/>
</dbReference>
<dbReference type="SUPFAM" id="SSF47090">
    <property type="entry name" value="PGBD-like"/>
    <property type="match status" value="1"/>
</dbReference>
<feature type="domain" description="Peptidoglycan binding-like" evidence="2">
    <location>
        <begin position="352"/>
        <end position="407"/>
    </location>
</feature>
<organism evidence="4 5">
    <name type="scientific">Bradyrhizobium erythrophlei</name>
    <dbReference type="NCBI Taxonomy" id="1437360"/>
    <lineage>
        <taxon>Bacteria</taxon>
        <taxon>Pseudomonadati</taxon>
        <taxon>Pseudomonadota</taxon>
        <taxon>Alphaproteobacteria</taxon>
        <taxon>Hyphomicrobiales</taxon>
        <taxon>Nitrobacteraceae</taxon>
        <taxon>Bradyrhizobium</taxon>
    </lineage>
</organism>
<dbReference type="InterPro" id="IPR031304">
    <property type="entry name" value="SLT_2"/>
</dbReference>
<dbReference type="Gene3D" id="1.10.530.10">
    <property type="match status" value="1"/>
</dbReference>
<dbReference type="Pfam" id="PF13406">
    <property type="entry name" value="SLT_2"/>
    <property type="match status" value="1"/>
</dbReference>
<evidence type="ECO:0000313" key="4">
    <source>
        <dbReference type="EMBL" id="SHH19501.1"/>
    </source>
</evidence>
<evidence type="ECO:0000256" key="1">
    <source>
        <dbReference type="SAM" id="SignalP"/>
    </source>
</evidence>
<dbReference type="Pfam" id="PF01471">
    <property type="entry name" value="PG_binding_1"/>
    <property type="match status" value="1"/>
</dbReference>
<feature type="domain" description="Transglycosylase SLT" evidence="3">
    <location>
        <begin position="40"/>
        <end position="330"/>
    </location>
</feature>
<protein>
    <submittedName>
        <fullName evidence="4">Lytic murein transglycosylase</fullName>
    </submittedName>
</protein>
<dbReference type="GO" id="GO:0008933">
    <property type="term" value="F:peptidoglycan lytic transglycosylase activity"/>
    <property type="evidence" value="ECO:0007669"/>
    <property type="project" value="TreeGrafter"/>
</dbReference>
<dbReference type="Gene3D" id="1.10.101.10">
    <property type="entry name" value="PGBD-like superfamily/PGBD"/>
    <property type="match status" value="1"/>
</dbReference>
<dbReference type="AlphaFoldDB" id="A0A1M5R017"/>
<dbReference type="PANTHER" id="PTHR30163">
    <property type="entry name" value="MEMBRANE-BOUND LYTIC MUREIN TRANSGLYCOSYLASE B"/>
    <property type="match status" value="1"/>
</dbReference>
<dbReference type="InterPro" id="IPR036365">
    <property type="entry name" value="PGBD-like_sf"/>
</dbReference>
<dbReference type="NCBIfam" id="TIGR02283">
    <property type="entry name" value="MltB_2"/>
    <property type="match status" value="1"/>
</dbReference>
<name>A0A1M5R017_9BRAD</name>
<dbReference type="Gene3D" id="1.10.8.350">
    <property type="entry name" value="Bacterial muramidase"/>
    <property type="match status" value="1"/>
</dbReference>
<dbReference type="InterPro" id="IPR006311">
    <property type="entry name" value="TAT_signal"/>
</dbReference>
<dbReference type="InterPro" id="IPR002477">
    <property type="entry name" value="Peptidoglycan-bd-like"/>
</dbReference>
<dbReference type="GO" id="GO:0009253">
    <property type="term" value="P:peptidoglycan catabolic process"/>
    <property type="evidence" value="ECO:0007669"/>
    <property type="project" value="TreeGrafter"/>
</dbReference>
<accession>A0A1M5R017</accession>
<dbReference type="Proteomes" id="UP000190675">
    <property type="component" value="Chromosome I"/>
</dbReference>
<evidence type="ECO:0000259" key="3">
    <source>
        <dbReference type="Pfam" id="PF13406"/>
    </source>
</evidence>
<dbReference type="PANTHER" id="PTHR30163:SF8">
    <property type="entry name" value="LYTIC MUREIN TRANSGLYCOSYLASE"/>
    <property type="match status" value="1"/>
</dbReference>
<dbReference type="RefSeq" id="WP_079569228.1">
    <property type="nucleotide sequence ID" value="NZ_LT670818.1"/>
</dbReference>
<evidence type="ECO:0000313" key="5">
    <source>
        <dbReference type="Proteomes" id="UP000190675"/>
    </source>
</evidence>
<gene>
    <name evidence="4" type="ORF">SAMN05444169_6256</name>
</gene>